<sequence>MRDSRFSTSRSKTVEPKESPMPSREMQEFIAGFERRRANRPATRPSIEEMRANFLPAGKRYDLPEDVRVSEVSAAGVPAYWVDAPGVATDRVLVYVHGGGFTLGSLASHGELAARLGRAAGVRVLFPEYRLVPEHPFPAAGEDIGALWRWLREEQGLPASSIALAGDSAGANLIASLLLALRDAGAELPAAAVLLSAVTDLTGSGASMTERDGQDPIFTPAMINGISAEYLAGADPRNPAASPLFGDLTGLPPLLVQVGSAELVLSDSERFAASARTAGVEVTLNVGDGLPHFYVSMRETPEAAAATDEIAEFLRKHLG</sequence>
<protein>
    <submittedName>
        <fullName evidence="5">Alpha/beta hydrolase fold domain-containing protein</fullName>
    </submittedName>
</protein>
<dbReference type="SUPFAM" id="SSF53474">
    <property type="entry name" value="alpha/beta-Hydrolases"/>
    <property type="match status" value="1"/>
</dbReference>
<proteinExistence type="inferred from homology"/>
<comment type="caution">
    <text evidence="5">The sequence shown here is derived from an EMBL/GenBank/DDBJ whole genome shotgun (WGS) entry which is preliminary data.</text>
</comment>
<dbReference type="PROSITE" id="PS01173">
    <property type="entry name" value="LIPASE_GDXG_HIS"/>
    <property type="match status" value="1"/>
</dbReference>
<dbReference type="InterPro" id="IPR050300">
    <property type="entry name" value="GDXG_lipolytic_enzyme"/>
</dbReference>
<dbReference type="InterPro" id="IPR013094">
    <property type="entry name" value="AB_hydrolase_3"/>
</dbReference>
<dbReference type="InterPro" id="IPR029058">
    <property type="entry name" value="AB_hydrolase_fold"/>
</dbReference>
<gene>
    <name evidence="5" type="ORF">GPX89_31555</name>
</gene>
<evidence type="ECO:0000313" key="6">
    <source>
        <dbReference type="Proteomes" id="UP000466794"/>
    </source>
</evidence>
<dbReference type="EMBL" id="WRPP01000007">
    <property type="protein sequence ID" value="MVU81760.1"/>
    <property type="molecule type" value="Genomic_DNA"/>
</dbReference>
<dbReference type="PANTHER" id="PTHR48081">
    <property type="entry name" value="AB HYDROLASE SUPERFAMILY PROTEIN C4A8.06C"/>
    <property type="match status" value="1"/>
</dbReference>
<feature type="domain" description="Alpha/beta hydrolase fold-3" evidence="4">
    <location>
        <begin position="93"/>
        <end position="295"/>
    </location>
</feature>
<evidence type="ECO:0000313" key="5">
    <source>
        <dbReference type="EMBL" id="MVU81760.1"/>
    </source>
</evidence>
<organism evidence="5 6">
    <name type="scientific">Nocardia terrae</name>
    <dbReference type="NCBI Taxonomy" id="2675851"/>
    <lineage>
        <taxon>Bacteria</taxon>
        <taxon>Bacillati</taxon>
        <taxon>Actinomycetota</taxon>
        <taxon>Actinomycetes</taxon>
        <taxon>Mycobacteriales</taxon>
        <taxon>Nocardiaceae</taxon>
        <taxon>Nocardia</taxon>
    </lineage>
</organism>
<dbReference type="GO" id="GO:0004806">
    <property type="term" value="F:triacylglycerol lipase activity"/>
    <property type="evidence" value="ECO:0007669"/>
    <property type="project" value="TreeGrafter"/>
</dbReference>
<comment type="similarity">
    <text evidence="1">Belongs to the 'GDXG' lipolytic enzyme family.</text>
</comment>
<keyword evidence="6" id="KW-1185">Reference proteome</keyword>
<dbReference type="PANTHER" id="PTHR48081:SF30">
    <property type="entry name" value="ACETYL-HYDROLASE LIPR-RELATED"/>
    <property type="match status" value="1"/>
</dbReference>
<feature type="compositionally biased region" description="Polar residues" evidence="3">
    <location>
        <begin position="1"/>
        <end position="11"/>
    </location>
</feature>
<evidence type="ECO:0000256" key="1">
    <source>
        <dbReference type="ARBA" id="ARBA00010515"/>
    </source>
</evidence>
<dbReference type="Pfam" id="PF07859">
    <property type="entry name" value="Abhydrolase_3"/>
    <property type="match status" value="1"/>
</dbReference>
<accession>A0A7K1V526</accession>
<dbReference type="Proteomes" id="UP000466794">
    <property type="component" value="Unassembled WGS sequence"/>
</dbReference>
<feature type="region of interest" description="Disordered" evidence="3">
    <location>
        <begin position="1"/>
        <end position="25"/>
    </location>
</feature>
<reference evidence="5 6" key="1">
    <citation type="submission" date="2019-12" db="EMBL/GenBank/DDBJ databases">
        <title>Nocardia sp. nov. ET3-3 isolated from soil.</title>
        <authorList>
            <person name="Kanchanasin P."/>
            <person name="Tanasupawat S."/>
            <person name="Yuki M."/>
            <person name="Kudo T."/>
        </authorList>
    </citation>
    <scope>NUCLEOTIDE SEQUENCE [LARGE SCALE GENOMIC DNA]</scope>
    <source>
        <strain evidence="5 6">ET3-3</strain>
    </source>
</reference>
<dbReference type="InterPro" id="IPR002168">
    <property type="entry name" value="Lipase_GDXG_HIS_AS"/>
</dbReference>
<evidence type="ECO:0000259" key="4">
    <source>
        <dbReference type="Pfam" id="PF07859"/>
    </source>
</evidence>
<evidence type="ECO:0000256" key="3">
    <source>
        <dbReference type="SAM" id="MobiDB-lite"/>
    </source>
</evidence>
<dbReference type="Gene3D" id="3.40.50.1820">
    <property type="entry name" value="alpha/beta hydrolase"/>
    <property type="match status" value="1"/>
</dbReference>
<keyword evidence="2 5" id="KW-0378">Hydrolase</keyword>
<name>A0A7K1V526_9NOCA</name>
<dbReference type="AlphaFoldDB" id="A0A7K1V526"/>
<evidence type="ECO:0000256" key="2">
    <source>
        <dbReference type="ARBA" id="ARBA00022801"/>
    </source>
</evidence>